<dbReference type="STRING" id="554055.A0A2P6V0V0"/>
<dbReference type="EMBL" id="LHPF02000050">
    <property type="protein sequence ID" value="PSC67705.1"/>
    <property type="molecule type" value="Genomic_DNA"/>
</dbReference>
<evidence type="ECO:0000256" key="4">
    <source>
        <dbReference type="ARBA" id="ARBA00022989"/>
    </source>
</evidence>
<feature type="compositionally biased region" description="Basic residues" evidence="6">
    <location>
        <begin position="29"/>
        <end position="40"/>
    </location>
</feature>
<evidence type="ECO:0000313" key="8">
    <source>
        <dbReference type="EMBL" id="PSC67705.1"/>
    </source>
</evidence>
<reference evidence="8 9" key="1">
    <citation type="journal article" date="2018" name="Plant J.">
        <title>Genome sequences of Chlorella sorokiniana UTEX 1602 and Micractinium conductrix SAG 241.80: implications to maltose excretion by a green alga.</title>
        <authorList>
            <person name="Arriola M.B."/>
            <person name="Velmurugan N."/>
            <person name="Zhang Y."/>
            <person name="Plunkett M.H."/>
            <person name="Hondzo H."/>
            <person name="Barney B.M."/>
        </authorList>
    </citation>
    <scope>NUCLEOTIDE SEQUENCE [LARGE SCALE GENOMIC DNA]</scope>
    <source>
        <strain evidence="8 9">SAG 241.80</strain>
    </source>
</reference>
<comment type="subcellular location">
    <subcellularLocation>
        <location evidence="1">Membrane</location>
        <topology evidence="1">Multi-pass membrane protein</topology>
    </subcellularLocation>
</comment>
<keyword evidence="4 7" id="KW-1133">Transmembrane helix</keyword>
<name>A0A2P6V0V0_9CHLO</name>
<evidence type="ECO:0000256" key="1">
    <source>
        <dbReference type="ARBA" id="ARBA00004141"/>
    </source>
</evidence>
<gene>
    <name evidence="8" type="ORF">C2E20_8643</name>
</gene>
<keyword evidence="3 7" id="KW-0812">Transmembrane</keyword>
<dbReference type="AlphaFoldDB" id="A0A2P6V0V0"/>
<feature type="transmembrane region" description="Helical" evidence="7">
    <location>
        <begin position="289"/>
        <end position="308"/>
    </location>
</feature>
<accession>A0A2P6V0V0</accession>
<dbReference type="PANTHER" id="PTHR13353:SF5">
    <property type="entry name" value="TRANSMEMBRANE PROTEIN 19"/>
    <property type="match status" value="1"/>
</dbReference>
<sequence length="309" mass="31428">MIAKLLPQQHAAVGAGASSRGERRPHSLPPRRPHTLTQRHKRQAVQQHARSALPQLAEELLAAALSPAPGLAVGAAVNTAVYVLGIRVLLGGLTWQGVASSWVLGALSYAAFGPGAYALVCAYFIVGSLVTKVKLEQKQREGIAEARSGRRSLGSVLGSGFAGIVCAAAALALGDPFPWRVGFAASFASKLADTTSSEIGKAYGQTTYLITTLQRVPRGTEGAVSLEGTAAGLAAGSGVGGLAYALGQVDARGAAAVAAASFLANVFESWLGATVQGRVPWLTNDLVNVVQISVAAAAAMALVMAGPLA</sequence>
<feature type="transmembrane region" description="Helical" evidence="7">
    <location>
        <begin position="152"/>
        <end position="173"/>
    </location>
</feature>
<evidence type="ECO:0000256" key="6">
    <source>
        <dbReference type="SAM" id="MobiDB-lite"/>
    </source>
</evidence>
<dbReference type="Proteomes" id="UP000239649">
    <property type="component" value="Unassembled WGS sequence"/>
</dbReference>
<evidence type="ECO:0000256" key="3">
    <source>
        <dbReference type="ARBA" id="ARBA00022692"/>
    </source>
</evidence>
<keyword evidence="9" id="KW-1185">Reference proteome</keyword>
<evidence type="ECO:0000256" key="7">
    <source>
        <dbReference type="SAM" id="Phobius"/>
    </source>
</evidence>
<evidence type="ECO:0000313" key="9">
    <source>
        <dbReference type="Proteomes" id="UP000239649"/>
    </source>
</evidence>
<dbReference type="Pfam" id="PF01940">
    <property type="entry name" value="DUF92"/>
    <property type="match status" value="1"/>
</dbReference>
<evidence type="ECO:0000256" key="5">
    <source>
        <dbReference type="ARBA" id="ARBA00023136"/>
    </source>
</evidence>
<keyword evidence="5 7" id="KW-0472">Membrane</keyword>
<organism evidence="8 9">
    <name type="scientific">Micractinium conductrix</name>
    <dbReference type="NCBI Taxonomy" id="554055"/>
    <lineage>
        <taxon>Eukaryota</taxon>
        <taxon>Viridiplantae</taxon>
        <taxon>Chlorophyta</taxon>
        <taxon>core chlorophytes</taxon>
        <taxon>Trebouxiophyceae</taxon>
        <taxon>Chlorellales</taxon>
        <taxon>Chlorellaceae</taxon>
        <taxon>Chlorella clade</taxon>
        <taxon>Micractinium</taxon>
    </lineage>
</organism>
<dbReference type="InterPro" id="IPR002794">
    <property type="entry name" value="DUF92_TMEM19"/>
</dbReference>
<feature type="region of interest" description="Disordered" evidence="6">
    <location>
        <begin position="1"/>
        <end position="40"/>
    </location>
</feature>
<evidence type="ECO:0000256" key="2">
    <source>
        <dbReference type="ARBA" id="ARBA00009012"/>
    </source>
</evidence>
<dbReference type="PANTHER" id="PTHR13353">
    <property type="entry name" value="TRANSMEMBRANE PROTEIN 19"/>
    <property type="match status" value="1"/>
</dbReference>
<protein>
    <submittedName>
        <fullName evidence="8">Integral membrane</fullName>
    </submittedName>
</protein>
<dbReference type="GO" id="GO:0009706">
    <property type="term" value="C:chloroplast inner membrane"/>
    <property type="evidence" value="ECO:0007669"/>
    <property type="project" value="TreeGrafter"/>
</dbReference>
<dbReference type="OrthoDB" id="30881at2759"/>
<proteinExistence type="inferred from homology"/>
<comment type="caution">
    <text evidence="8">The sequence shown here is derived from an EMBL/GenBank/DDBJ whole genome shotgun (WGS) entry which is preliminary data.</text>
</comment>
<comment type="similarity">
    <text evidence="2">Belongs to the TMEM19 family.</text>
</comment>
<feature type="transmembrane region" description="Helical" evidence="7">
    <location>
        <begin position="106"/>
        <end position="131"/>
    </location>
</feature>